<dbReference type="PANTHER" id="PTHR43798:SF33">
    <property type="entry name" value="HYDROLASE, PUTATIVE (AFU_ORTHOLOGUE AFUA_2G14860)-RELATED"/>
    <property type="match status" value="1"/>
</dbReference>
<accession>F7YUC9</accession>
<evidence type="ECO:0000313" key="2">
    <source>
        <dbReference type="EMBL" id="AEH51328.1"/>
    </source>
</evidence>
<protein>
    <submittedName>
        <fullName evidence="2">Alpha/beta hydrolase fold protein</fullName>
    </submittedName>
</protein>
<dbReference type="OrthoDB" id="53505at2"/>
<keyword evidence="3" id="KW-1185">Reference proteome</keyword>
<sequence length="261" mass="29635">MFKTSDGVLIDYQVIGDSPEAIVFLNGVFMHYNSWLFAVENLKRDFKIVLHNFRCQWTSQNAPCSFDRHVEDLKELLKYLGIDNAHLVGTSYGGEVAMHFAIKYPAFVKTLVVITAAARINEALKYRAIRWKEGAKTKDPHKFVLSWIDDVYSDFFLDSHENLLENIAERMKNFNYDGAVMLLDSFLQMQKEPLLPKLHGIKAPTTIVSAQFDRTKPPYFSQEISNAIPNSRHIMIPNCGHAAVVEKPQEVLSVIKAAISG</sequence>
<dbReference type="GO" id="GO:0016787">
    <property type="term" value="F:hydrolase activity"/>
    <property type="evidence" value="ECO:0007669"/>
    <property type="project" value="UniProtKB-KW"/>
</dbReference>
<feature type="domain" description="AB hydrolase-1" evidence="1">
    <location>
        <begin position="21"/>
        <end position="248"/>
    </location>
</feature>
<proteinExistence type="predicted"/>
<dbReference type="InterPro" id="IPR029058">
    <property type="entry name" value="AB_hydrolase_fold"/>
</dbReference>
<gene>
    <name evidence="2" type="ORF">Theth_1257</name>
</gene>
<dbReference type="Pfam" id="PF00561">
    <property type="entry name" value="Abhydrolase_1"/>
    <property type="match status" value="1"/>
</dbReference>
<name>F7YUC9_9THEM</name>
<dbReference type="SMR" id="F7YUC9"/>
<dbReference type="InterPro" id="IPR050266">
    <property type="entry name" value="AB_hydrolase_sf"/>
</dbReference>
<dbReference type="PANTHER" id="PTHR43798">
    <property type="entry name" value="MONOACYLGLYCEROL LIPASE"/>
    <property type="match status" value="1"/>
</dbReference>
<evidence type="ECO:0000259" key="1">
    <source>
        <dbReference type="Pfam" id="PF00561"/>
    </source>
</evidence>
<dbReference type="RefSeq" id="WP_013932547.1">
    <property type="nucleotide sequence ID" value="NC_015707.1"/>
</dbReference>
<organism evidence="2 3">
    <name type="scientific">Pseudothermotoga thermarum DSM 5069</name>
    <dbReference type="NCBI Taxonomy" id="688269"/>
    <lineage>
        <taxon>Bacteria</taxon>
        <taxon>Thermotogati</taxon>
        <taxon>Thermotogota</taxon>
        <taxon>Thermotogae</taxon>
        <taxon>Thermotogales</taxon>
        <taxon>Thermotogaceae</taxon>
        <taxon>Pseudothermotoga</taxon>
    </lineage>
</organism>
<dbReference type="Proteomes" id="UP000006804">
    <property type="component" value="Chromosome"/>
</dbReference>
<dbReference type="SUPFAM" id="SSF53474">
    <property type="entry name" value="alpha/beta-Hydrolases"/>
    <property type="match status" value="1"/>
</dbReference>
<evidence type="ECO:0000313" key="3">
    <source>
        <dbReference type="Proteomes" id="UP000006804"/>
    </source>
</evidence>
<dbReference type="EMBL" id="CP002351">
    <property type="protein sequence ID" value="AEH51328.1"/>
    <property type="molecule type" value="Genomic_DNA"/>
</dbReference>
<dbReference type="Gene3D" id="3.40.50.1820">
    <property type="entry name" value="alpha/beta hydrolase"/>
    <property type="match status" value="1"/>
</dbReference>
<dbReference type="PATRIC" id="fig|688269.3.peg.1294"/>
<dbReference type="KEGG" id="tta:Theth_1257"/>
<dbReference type="GO" id="GO:0016020">
    <property type="term" value="C:membrane"/>
    <property type="evidence" value="ECO:0007669"/>
    <property type="project" value="TreeGrafter"/>
</dbReference>
<dbReference type="AlphaFoldDB" id="F7YUC9"/>
<dbReference type="HOGENOM" id="CLU_020336_50_1_0"/>
<keyword evidence="2" id="KW-0378">Hydrolase</keyword>
<dbReference type="eggNOG" id="COG2267">
    <property type="taxonomic scope" value="Bacteria"/>
</dbReference>
<dbReference type="STRING" id="688269.Theth_1257"/>
<dbReference type="InterPro" id="IPR000073">
    <property type="entry name" value="AB_hydrolase_1"/>
</dbReference>
<reference evidence="2 3" key="1">
    <citation type="submission" date="2010-11" db="EMBL/GenBank/DDBJ databases">
        <title>The complete genome of Thermotoga thermarum DSM 5069.</title>
        <authorList>
            <consortium name="US DOE Joint Genome Institute (JGI-PGF)"/>
            <person name="Lucas S."/>
            <person name="Copeland A."/>
            <person name="Lapidus A."/>
            <person name="Bruce D."/>
            <person name="Goodwin L."/>
            <person name="Pitluck S."/>
            <person name="Kyrpides N."/>
            <person name="Mavromatis K."/>
            <person name="Ivanova N."/>
            <person name="Zeytun A."/>
            <person name="Brettin T."/>
            <person name="Detter J.C."/>
            <person name="Tapia R."/>
            <person name="Han C."/>
            <person name="Land M."/>
            <person name="Hauser L."/>
            <person name="Markowitz V."/>
            <person name="Cheng J.-F."/>
            <person name="Hugenholtz P."/>
            <person name="Woyke T."/>
            <person name="Wu D."/>
            <person name="Spring S."/>
            <person name="Schroeder M."/>
            <person name="Brambilla E."/>
            <person name="Klenk H.-P."/>
            <person name="Eisen J.A."/>
        </authorList>
    </citation>
    <scope>NUCLEOTIDE SEQUENCE [LARGE SCALE GENOMIC DNA]</scope>
    <source>
        <strain evidence="2 3">DSM 5069</strain>
    </source>
</reference>